<dbReference type="AlphaFoldDB" id="C0C0G1"/>
<keyword evidence="2" id="KW-1185">Reference proteome</keyword>
<comment type="caution">
    <text evidence="1">The sequence shown here is derived from an EMBL/GenBank/DDBJ whole genome shotgun (WGS) entry which is preliminary data.</text>
</comment>
<name>C0C0G1_9FIRM</name>
<gene>
    <name evidence="1" type="ORF">CLOHYLEM_05555</name>
</gene>
<reference evidence="1" key="1">
    <citation type="submission" date="2009-02" db="EMBL/GenBank/DDBJ databases">
        <authorList>
            <person name="Fulton L."/>
            <person name="Clifton S."/>
            <person name="Fulton B."/>
            <person name="Xu J."/>
            <person name="Minx P."/>
            <person name="Pepin K.H."/>
            <person name="Johnson M."/>
            <person name="Bhonagiri V."/>
            <person name="Nash W.E."/>
            <person name="Mardis E.R."/>
            <person name="Wilson R.K."/>
        </authorList>
    </citation>
    <scope>NUCLEOTIDE SEQUENCE [LARGE SCALE GENOMIC DNA]</scope>
    <source>
        <strain evidence="1">DSM 15053</strain>
    </source>
</reference>
<sequence>MAVHIYISAHKSSFLNTYFHIFVLRQRPYFTASGQPVIW</sequence>
<dbReference type="EMBL" id="ABYI02000020">
    <property type="protein sequence ID" value="EEG74297.1"/>
    <property type="molecule type" value="Genomic_DNA"/>
</dbReference>
<protein>
    <submittedName>
        <fullName evidence="1">Uncharacterized protein</fullName>
    </submittedName>
</protein>
<accession>C0C0G1</accession>
<evidence type="ECO:0000313" key="2">
    <source>
        <dbReference type="Proteomes" id="UP000004893"/>
    </source>
</evidence>
<organism evidence="1 2">
    <name type="scientific">[Clostridium] hylemonae DSM 15053</name>
    <dbReference type="NCBI Taxonomy" id="553973"/>
    <lineage>
        <taxon>Bacteria</taxon>
        <taxon>Bacillati</taxon>
        <taxon>Bacillota</taxon>
        <taxon>Clostridia</taxon>
        <taxon>Lachnospirales</taxon>
        <taxon>Lachnospiraceae</taxon>
    </lineage>
</organism>
<dbReference type="STRING" id="553973.CLOHYLEM_05555"/>
<proteinExistence type="predicted"/>
<reference evidence="1" key="2">
    <citation type="submission" date="2013-06" db="EMBL/GenBank/DDBJ databases">
        <title>Draft genome sequence of Clostridium hylemonae (DSM 15053).</title>
        <authorList>
            <person name="Sudarsanam P."/>
            <person name="Ley R."/>
            <person name="Guruge J."/>
            <person name="Turnbaugh P.J."/>
            <person name="Mahowald M."/>
            <person name="Liep D."/>
            <person name="Gordon J."/>
        </authorList>
    </citation>
    <scope>NUCLEOTIDE SEQUENCE</scope>
    <source>
        <strain evidence="1">DSM 15053</strain>
    </source>
</reference>
<evidence type="ECO:0000313" key="1">
    <source>
        <dbReference type="EMBL" id="EEG74297.1"/>
    </source>
</evidence>
<dbReference type="Proteomes" id="UP000004893">
    <property type="component" value="Unassembled WGS sequence"/>
</dbReference>
<dbReference type="HOGENOM" id="CLU_3307365_0_0_9"/>